<feature type="domain" description="UvrD-like helicase ATP-binding" evidence="12">
    <location>
        <begin position="80"/>
        <end position="435"/>
    </location>
</feature>
<dbReference type="PROSITE" id="PS51217">
    <property type="entry name" value="UVRD_HELICASE_CTER"/>
    <property type="match status" value="1"/>
</dbReference>
<evidence type="ECO:0000259" key="12">
    <source>
        <dbReference type="PROSITE" id="PS51198"/>
    </source>
</evidence>
<dbReference type="AlphaFoldDB" id="U5D1T4"/>
<evidence type="ECO:0000256" key="11">
    <source>
        <dbReference type="PROSITE-ProRule" id="PRU00560"/>
    </source>
</evidence>
<keyword evidence="3 11" id="KW-0378">Hydrolase</keyword>
<dbReference type="GO" id="GO:0000725">
    <property type="term" value="P:recombinational repair"/>
    <property type="evidence" value="ECO:0000318"/>
    <property type="project" value="GO_Central"/>
</dbReference>
<comment type="catalytic activity">
    <reaction evidence="10">
        <text>ATP + H2O = ADP + phosphate + H(+)</text>
        <dbReference type="Rhea" id="RHEA:13065"/>
        <dbReference type="ChEBI" id="CHEBI:15377"/>
        <dbReference type="ChEBI" id="CHEBI:15378"/>
        <dbReference type="ChEBI" id="CHEBI:30616"/>
        <dbReference type="ChEBI" id="CHEBI:43474"/>
        <dbReference type="ChEBI" id="CHEBI:456216"/>
        <dbReference type="EC" id="5.6.2.4"/>
    </reaction>
</comment>
<dbReference type="Pfam" id="PF00580">
    <property type="entry name" value="UvrD-helicase"/>
    <property type="match status" value="1"/>
</dbReference>
<feature type="binding site" evidence="11">
    <location>
        <begin position="101"/>
        <end position="108"/>
    </location>
    <ligand>
        <name>ATP</name>
        <dbReference type="ChEBI" id="CHEBI:30616"/>
    </ligand>
</feature>
<evidence type="ECO:0000259" key="13">
    <source>
        <dbReference type="PROSITE" id="PS51217"/>
    </source>
</evidence>
<dbReference type="InterPro" id="IPR027417">
    <property type="entry name" value="P-loop_NTPase"/>
</dbReference>
<evidence type="ECO:0000256" key="8">
    <source>
        <dbReference type="ARBA" id="ARBA00034617"/>
    </source>
</evidence>
<dbReference type="InterPro" id="IPR014016">
    <property type="entry name" value="UvrD-like_ATP-bd"/>
</dbReference>
<dbReference type="SUPFAM" id="SSF52540">
    <property type="entry name" value="P-loop containing nucleoside triphosphate hydrolases"/>
    <property type="match status" value="1"/>
</dbReference>
<evidence type="ECO:0000256" key="2">
    <source>
        <dbReference type="ARBA" id="ARBA00022741"/>
    </source>
</evidence>
<dbReference type="GO" id="GO:0016787">
    <property type="term" value="F:hydrolase activity"/>
    <property type="evidence" value="ECO:0007669"/>
    <property type="project" value="UniProtKB-UniRule"/>
</dbReference>
<dbReference type="Gramene" id="ERN15362">
    <property type="protein sequence ID" value="ERN15362"/>
    <property type="gene ID" value="AMTR_s00036p00162680"/>
</dbReference>
<dbReference type="Gene3D" id="1.10.10.160">
    <property type="match status" value="2"/>
</dbReference>
<evidence type="ECO:0000313" key="14">
    <source>
        <dbReference type="EMBL" id="ERN15362.1"/>
    </source>
</evidence>
<evidence type="ECO:0000313" key="15">
    <source>
        <dbReference type="Proteomes" id="UP000017836"/>
    </source>
</evidence>
<organism evidence="14 15">
    <name type="scientific">Amborella trichopoda</name>
    <dbReference type="NCBI Taxonomy" id="13333"/>
    <lineage>
        <taxon>Eukaryota</taxon>
        <taxon>Viridiplantae</taxon>
        <taxon>Streptophyta</taxon>
        <taxon>Embryophyta</taxon>
        <taxon>Tracheophyta</taxon>
        <taxon>Spermatophyta</taxon>
        <taxon>Magnoliopsida</taxon>
        <taxon>Amborellales</taxon>
        <taxon>Amborellaceae</taxon>
        <taxon>Amborella</taxon>
    </lineage>
</organism>
<evidence type="ECO:0000256" key="6">
    <source>
        <dbReference type="ARBA" id="ARBA00023125"/>
    </source>
</evidence>
<dbReference type="GO" id="GO:0005634">
    <property type="term" value="C:nucleus"/>
    <property type="evidence" value="ECO:0000318"/>
    <property type="project" value="GO_Central"/>
</dbReference>
<dbReference type="PROSITE" id="PS51198">
    <property type="entry name" value="UVRD_HELICASE_ATP_BIND"/>
    <property type="match status" value="1"/>
</dbReference>
<dbReference type="eggNOG" id="KOG2108">
    <property type="taxonomic scope" value="Eukaryota"/>
</dbReference>
<comment type="similarity">
    <text evidence="1">Belongs to the helicase family. UvrD subfamily.</text>
</comment>
<comment type="catalytic activity">
    <reaction evidence="8">
        <text>Couples ATP hydrolysis with the unwinding of duplex DNA by translocating in the 3'-5' direction.</text>
        <dbReference type="EC" id="5.6.2.4"/>
    </reaction>
</comment>
<reference evidence="15" key="1">
    <citation type="journal article" date="2013" name="Science">
        <title>The Amborella genome and the evolution of flowering plants.</title>
        <authorList>
            <consortium name="Amborella Genome Project"/>
        </authorList>
    </citation>
    <scope>NUCLEOTIDE SEQUENCE [LARGE SCALE GENOMIC DNA]</scope>
</reference>
<dbReference type="InterPro" id="IPR014017">
    <property type="entry name" value="DNA_helicase_UvrD-like_C"/>
</dbReference>
<keyword evidence="4 11" id="KW-0347">Helicase</keyword>
<evidence type="ECO:0000256" key="5">
    <source>
        <dbReference type="ARBA" id="ARBA00022840"/>
    </source>
</evidence>
<protein>
    <recommendedName>
        <fullName evidence="9">DNA 3'-5' helicase</fullName>
        <ecNumber evidence="9">5.6.2.4</ecNumber>
    </recommendedName>
</protein>
<dbReference type="Pfam" id="PF13361">
    <property type="entry name" value="UvrD_C"/>
    <property type="match status" value="1"/>
</dbReference>
<evidence type="ECO:0000256" key="3">
    <source>
        <dbReference type="ARBA" id="ARBA00022801"/>
    </source>
</evidence>
<dbReference type="EMBL" id="KI392503">
    <property type="protein sequence ID" value="ERN15362.1"/>
    <property type="molecule type" value="Genomic_DNA"/>
</dbReference>
<dbReference type="EC" id="5.6.2.4" evidence="9"/>
<evidence type="ECO:0000256" key="1">
    <source>
        <dbReference type="ARBA" id="ARBA00009922"/>
    </source>
</evidence>
<dbReference type="Gene3D" id="3.40.50.300">
    <property type="entry name" value="P-loop containing nucleotide triphosphate hydrolases"/>
    <property type="match status" value="3"/>
</dbReference>
<evidence type="ECO:0000256" key="4">
    <source>
        <dbReference type="ARBA" id="ARBA00022806"/>
    </source>
</evidence>
<name>U5D1T4_AMBTC</name>
<evidence type="ECO:0000256" key="7">
    <source>
        <dbReference type="ARBA" id="ARBA00023235"/>
    </source>
</evidence>
<accession>U5D1T4</accession>
<dbReference type="STRING" id="13333.U5D1T4"/>
<dbReference type="GO" id="GO:0043138">
    <property type="term" value="F:3'-5' DNA helicase activity"/>
    <property type="evidence" value="ECO:0000318"/>
    <property type="project" value="GO_Central"/>
</dbReference>
<keyword evidence="7" id="KW-0413">Isomerase</keyword>
<dbReference type="HOGENOM" id="CLU_004585_6_1_1"/>
<dbReference type="CDD" id="cd17932">
    <property type="entry name" value="DEXQc_UvrD"/>
    <property type="match status" value="1"/>
</dbReference>
<dbReference type="Proteomes" id="UP000017836">
    <property type="component" value="Unassembled WGS sequence"/>
</dbReference>
<gene>
    <name evidence="14" type="ORF">AMTR_s00036p00162680</name>
</gene>
<proteinExistence type="inferred from homology"/>
<dbReference type="Gene3D" id="1.10.486.10">
    <property type="entry name" value="PCRA, domain 4"/>
    <property type="match status" value="1"/>
</dbReference>
<dbReference type="GO" id="GO:0003677">
    <property type="term" value="F:DNA binding"/>
    <property type="evidence" value="ECO:0007669"/>
    <property type="project" value="UniProtKB-KW"/>
</dbReference>
<evidence type="ECO:0000256" key="10">
    <source>
        <dbReference type="ARBA" id="ARBA00048988"/>
    </source>
</evidence>
<feature type="domain" description="UvrD-like helicase C-terminal" evidence="13">
    <location>
        <begin position="436"/>
        <end position="679"/>
    </location>
</feature>
<dbReference type="GO" id="GO:0005524">
    <property type="term" value="F:ATP binding"/>
    <property type="evidence" value="ECO:0007669"/>
    <property type="project" value="UniProtKB-UniRule"/>
</dbReference>
<keyword evidence="2 11" id="KW-0547">Nucleotide-binding</keyword>
<sequence>MDILLSAKGFCSWRHCLCITKHLSSHHSQTLISRFFIRGIWRRAFSVQALPGKPHGCLKLRSEIGAKEAAESLKERKGGLELNDEQLSAVEIDAPYVRVIAGPGSGKTRVLTFRILHMIRKLNVDPSSILCLAFTDKAAKEIYERLNCPLEADLMDPLMVGTVHSVCSRILRDSMHTLNIGLDSDYSICDDTQSLNVVNRILKEAFKSCAEETCSVKKVDEGEYQNVATQLEHLDESQFALHEDLLACKFLVDGTPDRSWLLQYRPNTDGKFLSTVPSKLLLQEINNARSCRIKNFIAKSRGSFLHGFGLPPPCSDFSHKISKVYERELRRSGAVDFNDLLYLTCQMFHMRPHLLQKYRQQWSHVLVDEFQDIDDVQYEIIRLLASGNGSLFVVGDSDQAIYEWRGANPRYMQYALEKDFPEVISLQLLRNYRSSRNILNLASVLLKFIHGRKEILNHEIHHLLATKDQGEPICIKEFLIPQEEANFVASEIKSRWVDQRNFSDSFAVLYRTHQQSSLFEISLRQMGIPCTVVDGSSFFHHVEIKCVLAYLHLTCDFRNPDSMEYVLQRPRRGIGPKTISCLRDWILQQNLTLEEALQELCDKSDTFNEFKISKTARVHLIHFFQLIKGLQQMSTILPIDKLVEAIIERTGLRDYIKTTQKDAETSRKRLARLSYLKVQ</sequence>
<keyword evidence="6" id="KW-0238">DNA-binding</keyword>
<keyword evidence="15" id="KW-1185">Reference proteome</keyword>
<dbReference type="PANTHER" id="PTHR11070:SF2">
    <property type="entry name" value="ATP-DEPENDENT DNA HELICASE SRS2"/>
    <property type="match status" value="1"/>
</dbReference>
<keyword evidence="5 11" id="KW-0067">ATP-binding</keyword>
<dbReference type="PANTHER" id="PTHR11070">
    <property type="entry name" value="UVRD / RECB / PCRA DNA HELICASE FAMILY MEMBER"/>
    <property type="match status" value="1"/>
</dbReference>
<dbReference type="InterPro" id="IPR000212">
    <property type="entry name" value="DNA_helicase_UvrD/REP"/>
</dbReference>
<dbReference type="InterPro" id="IPR013986">
    <property type="entry name" value="DExx_box_DNA_helicase_dom_sf"/>
</dbReference>
<evidence type="ECO:0000256" key="9">
    <source>
        <dbReference type="ARBA" id="ARBA00034808"/>
    </source>
</evidence>